<gene>
    <name evidence="2" type="ORF">PMG71_01970</name>
</gene>
<reference evidence="2 3" key="1">
    <citation type="submission" date="2023-01" db="EMBL/GenBank/DDBJ databases">
        <title>Novel diversity within Roseofilum (Cyanobacteria; Desertifilaceae) from marine benthic mats with descriptions of four novel species.</title>
        <authorList>
            <person name="Wang Y."/>
            <person name="Berthold D.E."/>
            <person name="Hu J."/>
            <person name="Lefler F.W."/>
            <person name="Laughinghouse H.D. IV."/>
        </authorList>
    </citation>
    <scope>NUCLEOTIDE SEQUENCE [LARGE SCALE GENOMIC DNA]</scope>
    <source>
        <strain evidence="2 3">BLCC-M154</strain>
    </source>
</reference>
<dbReference type="InterPro" id="IPR001932">
    <property type="entry name" value="PPM-type_phosphatase-like_dom"/>
</dbReference>
<feature type="domain" description="PPM-type phosphatase" evidence="1">
    <location>
        <begin position="30"/>
        <end position="273"/>
    </location>
</feature>
<proteinExistence type="predicted"/>
<dbReference type="SMART" id="SM00332">
    <property type="entry name" value="PP2Cc"/>
    <property type="match status" value="1"/>
</dbReference>
<comment type="caution">
    <text evidence="2">The sequence shown here is derived from an EMBL/GenBank/DDBJ whole genome shotgun (WGS) entry which is preliminary data.</text>
</comment>
<protein>
    <submittedName>
        <fullName evidence="2">PP2C family serine/threonine-protein phosphatase</fullName>
    </submittedName>
</protein>
<dbReference type="Proteomes" id="UP001235303">
    <property type="component" value="Unassembled WGS sequence"/>
</dbReference>
<evidence type="ECO:0000313" key="2">
    <source>
        <dbReference type="EMBL" id="MDJ1168192.1"/>
    </source>
</evidence>
<dbReference type="InterPro" id="IPR036457">
    <property type="entry name" value="PPM-type-like_dom_sf"/>
</dbReference>
<evidence type="ECO:0000313" key="3">
    <source>
        <dbReference type="Proteomes" id="UP001235303"/>
    </source>
</evidence>
<dbReference type="Gene3D" id="3.60.40.10">
    <property type="entry name" value="PPM-type phosphatase domain"/>
    <property type="match status" value="1"/>
</dbReference>
<name>A0ABT7AMR9_9CYAN</name>
<organism evidence="2 3">
    <name type="scientific">Roseofilum acuticapitatum BLCC-M154</name>
    <dbReference type="NCBI Taxonomy" id="3022444"/>
    <lineage>
        <taxon>Bacteria</taxon>
        <taxon>Bacillati</taxon>
        <taxon>Cyanobacteriota</taxon>
        <taxon>Cyanophyceae</taxon>
        <taxon>Desertifilales</taxon>
        <taxon>Desertifilaceae</taxon>
        <taxon>Roseofilum</taxon>
        <taxon>Roseofilum acuticapitatum</taxon>
    </lineage>
</organism>
<dbReference type="EMBL" id="JAQOSP010000006">
    <property type="protein sequence ID" value="MDJ1168192.1"/>
    <property type="molecule type" value="Genomic_DNA"/>
</dbReference>
<evidence type="ECO:0000259" key="1">
    <source>
        <dbReference type="PROSITE" id="PS51746"/>
    </source>
</evidence>
<keyword evidence="3" id="KW-1185">Reference proteome</keyword>
<dbReference type="PROSITE" id="PS51746">
    <property type="entry name" value="PPM_2"/>
    <property type="match status" value="1"/>
</dbReference>
<dbReference type="Pfam" id="PF13672">
    <property type="entry name" value="PP2C_2"/>
    <property type="match status" value="1"/>
</dbReference>
<accession>A0ABT7AMR9</accession>
<sequence length="279" mass="30177">MSTLSGDLQTPIPHDPDHILSPLNGWQAIASSVLGTSHQKRGQPCQDAHAWDILGPGWIVAAVADGAGSASLSDVGAQVATQTAVEQIKRQWDKLEAEHAEVCWEELLGEVLEQAQNAIAAESLSRDIEVRQLASTLLILVANSQKVAVAQVGDGAVVIGDRQGHLTALTQPENGEYANETTFLISPNALESAQIKVWEGEIAHFALFSDGLQRLALKLPEGNPHAPFFTPLFRFVDQMEDAQAAQSQLEEFLAHPRITERTDDDLTMVLASLKSMKHS</sequence>
<dbReference type="SUPFAM" id="SSF81606">
    <property type="entry name" value="PP2C-like"/>
    <property type="match status" value="1"/>
</dbReference>